<dbReference type="Proteomes" id="UP001606301">
    <property type="component" value="Unassembled WGS sequence"/>
</dbReference>
<feature type="region of interest" description="Disordered" evidence="1">
    <location>
        <begin position="3454"/>
        <end position="3510"/>
    </location>
</feature>
<dbReference type="Gene3D" id="2.60.40.10">
    <property type="entry name" value="Immunoglobulins"/>
    <property type="match status" value="16"/>
</dbReference>
<feature type="domain" description="Dystroglycan-type cadherin-like" evidence="2">
    <location>
        <begin position="1747"/>
        <end position="1841"/>
    </location>
</feature>
<dbReference type="Pfam" id="PF17963">
    <property type="entry name" value="Big_9"/>
    <property type="match status" value="16"/>
</dbReference>
<evidence type="ECO:0000313" key="3">
    <source>
        <dbReference type="EMBL" id="MFG6443219.1"/>
    </source>
</evidence>
<feature type="compositionally biased region" description="Polar residues" evidence="1">
    <location>
        <begin position="2771"/>
        <end position="2784"/>
    </location>
</feature>
<feature type="domain" description="Dystroglycan-type cadherin-like" evidence="2">
    <location>
        <begin position="2127"/>
        <end position="2219"/>
    </location>
</feature>
<feature type="domain" description="Dystroglycan-type cadherin-like" evidence="2">
    <location>
        <begin position="2505"/>
        <end position="2598"/>
    </location>
</feature>
<dbReference type="PANTHER" id="PTHR46343">
    <property type="entry name" value="HYR DOMAIN-CONTAINING PROTEIN"/>
    <property type="match status" value="1"/>
</dbReference>
<proteinExistence type="predicted"/>
<dbReference type="Pfam" id="PF14252">
    <property type="entry name" value="DUF4347"/>
    <property type="match status" value="1"/>
</dbReference>
<feature type="domain" description="Dystroglycan-type cadherin-like" evidence="2">
    <location>
        <begin position="2879"/>
        <end position="2977"/>
    </location>
</feature>
<dbReference type="InterPro" id="IPR015919">
    <property type="entry name" value="Cadherin-like_sf"/>
</dbReference>
<feature type="domain" description="Dystroglycan-type cadherin-like" evidence="2">
    <location>
        <begin position="1932"/>
        <end position="2030"/>
    </location>
</feature>
<evidence type="ECO:0000259" key="2">
    <source>
        <dbReference type="SMART" id="SM00736"/>
    </source>
</evidence>
<feature type="domain" description="Dystroglycan-type cadherin-like" evidence="2">
    <location>
        <begin position="1184"/>
        <end position="1282"/>
    </location>
</feature>
<dbReference type="Gene3D" id="2.60.40.2810">
    <property type="match status" value="6"/>
</dbReference>
<feature type="domain" description="Dystroglycan-type cadherin-like" evidence="2">
    <location>
        <begin position="3074"/>
        <end position="3166"/>
    </location>
</feature>
<feature type="compositionally biased region" description="Polar residues" evidence="1">
    <location>
        <begin position="1869"/>
        <end position="1879"/>
    </location>
</feature>
<sequence>MRFRTYRPPLALESRAMFDAAALAVATDALTHPADPVAADGIENGAAPSGNEIAALGQALGIGPQIVFLADDLPDLAQLRSQLTAGMQVVMLDATRDGLQQIAEALRGQQDVSGVHLLTHGSSGQLQLGNTTFDPTQLDARQSALLTEIGTHLTPGADVLVYGCDFGAGQRGGLAVSALAAALGLDIAASDDATGSRVLGGDWNLEVRHGDVALQALSAADWEGLLGTQNVSTAEDTPTVGAVPALLGAAQLTSAPGHGSVIVTAAGVYTYTPDPNYNGPDSFTVSDHNGFGVPTTTTTVNITVTAVNDAPLGTALAARTGNDGASISIATAASFSDVDGDILAYSASGLPSGLGINSSTGVISGTLDANASAGGLAGVYAITVTVSDGNGGSASQALALTVSNPGPNATTDSATTNEDTAFSGNALTNDSDDDALTASLIAGPTHGTVTLAANGAYTYTPHANYNGSDSFTYQVTDAQGAFSLAAVNLTVNAVNDAPTIASPLGTVAQSTGVALTVATASGFSDADVLTDGQVLTYTATGLPPGLSINNSTGLITGTPTLAGNYTVVVTATDSLGASASQGLLLQLTTPNLPPLGLPLTAAVAQDGVAFSYNAGTAFSDPDGDALAFSASGMPAGLSINASTGVISGTPSPTASAGGTAGVYTVTVTANDGRGGVSSQALVLTANNPGPSAAADSASGLEDTVLTGNVLGNDSDDDALSAALLTPPLNGTVTVAANGAYTYTPHANFNGSDTFTYTVTDAQGASAVTTVTVTVGAVNDAPSASATPLGTVLATAGTPLTLATATAFVDVDVATNAQVLTYSAASLPSGLSIDAGTGVITGTTMAVGSHAINVTATDNLGAALSQTLTLQISAAHPPPVAVVDSAATHTNASVNINVLANDVAATGDTLSVTGATASHGTAVVNGDGTITYTPNAGYNGVDTIQYTLRDSSGVDALQPGLVTVTITPQNVSIALPTLVNLLNEDQPLLLVGLGGNTISIGDVNGNLISVTLSVGSGDLTLGSTANLTLASGDGVNDSSMTFSGLATDINAALAGLIYTPGADYNGPVTLNITALDTLLGLPVVTAQLPIGIAPVADVVDDAVLLVQDQPVSLNVLANDNFENPGRAVTSYTQGAHGSVTIDAAGNAVYTPGAGYYGPDSFTYTVTSNGTTETATVTLSVDAHPVAAAPLPPRAAVDGQAQSFNVAGAFNDPDGDTLTYSASGLPPGLSLDAVTGQVSGTLTPSASAGGAGGAYTVNITASDGKGGTLTRSFTFTVANPGPTANADSASGAEDTTISGNVLTNDSDDDGLTATLASGPVNGSVVLNADGSYVYTPAVDFNGSDTFTYTVTDAQGATSTATVTLTVTPVNDAPAGTTLAARSGMDGQAVSIATATAFSDADGQALTYSASGLPTGLTIDPATGAITGTLAAAASAGGSSGVYAITVTASDGQASSSQTFHLTVSNPGPTANADSASGAEDTTISGNVLTNDSDDDSLTATLASGPVNGSVVLNADGSYVYTPATNFNGSDTFTYTVTDAQGATSTATVTLTVTPVNDAPAGTTLAARSGVDGQAVSIATATAFSDTDGQALTYSASGLPTGLTIDPATGAITGTLAAAASAGGSSGVYAITVTASDGQASSSQTFHLTVSNPGPTANADSASSAEDTTISGNVLTNDSDDDSLTATLASGPVNGSVVLNADGSYVYTPATNFNGSDTFTYTVTDAQGATSTATVTLTVTPVNDAPAGTTLAARSSMDGQAVSIATAAAFTDPDGPAASYSATGLPPGLSIDASTGIISGTLTAAASAGGAAGVYSVTVTVSDGLGGTASQSFAFTASNPGPTANADSASSAEDTVISGNVLANDGDDDTHTASLASGPSHGSVNLNADGSYTYTPAADFNGTDTFTYTVTDAQGATATATVTVTIAAVNDSPAVSGTPLATAGASDGQAVSIATAAAFTDPDGPAASYSATGLPPGLSIDASTGLISGTLTAAASTGGAGGVYNVTVTANDGLGGSSSQTFAFTATNPGPMATADNTSVNESSSVSGQVLSNDTDDDTLTAAVASPPTHGSLIFNTDGTYTYTPTPGYNGNDSFTYTATDAQGATATATVTITVVAVNSSPGPSATPLTNISLIDGQAVSIDAGAAFTDPDGPSLSYSATGLPTGLSIHAVTGQIMGSLGVAASAGGAGGVYTVTVTADDGIGGVAAQTVQFTVSNPGPTAAADSASGDEDSAITGNVLSNDSDDDMFTATLSSGPTHGTVTLNPDGSYSYTANTNYSGSDSFTYTVTDAQGATAMATVAISVRPVNDAPAPSGTPLTAQTAADGQAVTVDTAAGFADVEGQALSYSATGLPPGLAIDPLSGVISGTLAANASAGGATGVYSVTVTASDGSGGQGSQAFTFTATNPGPSANADSLSLSMGSSAGGNVLANDSDDDTLTAALTSPPAHGSATLSADGSYTYTPNTGFSGTDTFSYVVTDAQGASATATVTLTVSPASNTPPTASGTPLAASSAADGQTVNLPTAGAFSDADGDALRYSAAGLPPGLAIDTTTGLISGTLTANASAGGAGGVYAVTVTASDGNGGTSSQTFTLTATNPAPAAAADSTTGAEDGTITGNVLANDRDDDTLTATLATAPSNGSVVVAADGSYTYTPDANFNGIDSFTYTVTDAQGGIATATVTVTVATVNDAPAASGAPLTAKAAADGQALALGTAMAFADADGDALSYSAAGLPPGLAIDPATGVISGSLAANASAGGAAGVYAVTVTASDGQGGSSSQTFNVTASNPGPTARPDTLNATSGVPSGGNVLANDSDDDTLTASLASAPNNGRLTLNADGSFSYTPNAGYTGTDTFSYTATDAQGATAAATVAVTVSSAPNTAPTVGGSPLADTSADDGQRVLLPTSGAFSDADGDALRYSATGLPPGLAIDAVTGVISGTLAAGASGAASGGVFTVTVTADDGNEGRLSQTFGFTATNPGPTVTADTALVPEDGAISGNLLSNDSDDDAFTSTLASGPAHGSVTLNLDGSYTYTPDANFNGTDTFSYTVTDAQGATATSTVSVTINAVNDAPLASGAALVNVNGIEGQALTLNAALPFSDADNDALSYSVSGLPPGLAINPATGVISGRLDPAAASGGTGGVYTVTVTAADGKGGSVGQAFTLTATNPPPVLASPVATSPEDTPVTGNVLIGASDDDSLAATLASAPANGSVTLNTDGSYTYTPNANFSGVDSFRFTVTDSQGEARTATVTITVTAQNDAPAASGAPLGASLAQVGQPVNLSVAAAFADVDVDALTLSADGLPAGVTLNPNTGVITGTPTQAGTFTVTITATDPSAAMATQTFTWIVEPAPAIGTTGAPAADAPPPPTQNLRTASYDTVLIKAVNDVKRLGGTEALTGSQALGFSVGEVQNLSATADLNQSSPMAAVVGDLSEGFRAPTRLDSGGGNAYGSGASALSPGLAAGLPRLDDELGRGGLPSAEPAGQPAAPAPETLAEQLVKNERRRRDELDDLAHALG</sequence>
<dbReference type="RefSeq" id="WP_394401502.1">
    <property type="nucleotide sequence ID" value="NZ_JBIGHW010000017.1"/>
</dbReference>
<feature type="domain" description="Dystroglycan-type cadherin-like" evidence="2">
    <location>
        <begin position="302"/>
        <end position="409"/>
    </location>
</feature>
<protein>
    <submittedName>
        <fullName evidence="3">Ig-like domain-containing protein</fullName>
    </submittedName>
</protein>
<feature type="domain" description="Dystroglycan-type cadherin-like" evidence="2">
    <location>
        <begin position="1561"/>
        <end position="1654"/>
    </location>
</feature>
<dbReference type="InterPro" id="IPR006644">
    <property type="entry name" value="Cadg"/>
</dbReference>
<feature type="domain" description="Dystroglycan-type cadherin-like" evidence="2">
    <location>
        <begin position="2316"/>
        <end position="2408"/>
    </location>
</feature>
<gene>
    <name evidence="3" type="ORF">ACG0Z3_21215</name>
</gene>
<dbReference type="NCBIfam" id="TIGR01965">
    <property type="entry name" value="VCBS_repeat"/>
    <property type="match status" value="5"/>
</dbReference>
<feature type="domain" description="Dystroglycan-type cadherin-like" evidence="2">
    <location>
        <begin position="499"/>
        <end position="594"/>
    </location>
</feature>
<feature type="region of interest" description="Disordered" evidence="1">
    <location>
        <begin position="1860"/>
        <end position="1879"/>
    </location>
</feature>
<accession>A0ABW7FPJ5</accession>
<reference evidence="3 4" key="1">
    <citation type="submission" date="2024-08" db="EMBL/GenBank/DDBJ databases">
        <authorList>
            <person name="Lu H."/>
        </authorList>
    </citation>
    <scope>NUCLEOTIDE SEQUENCE [LARGE SCALE GENOMIC DNA]</scope>
    <source>
        <strain evidence="3 4">LKC17W</strain>
    </source>
</reference>
<dbReference type="SMART" id="SM00736">
    <property type="entry name" value="CADG"/>
    <property type="match status" value="17"/>
</dbReference>
<feature type="region of interest" description="Disordered" evidence="1">
    <location>
        <begin position="2769"/>
        <end position="2790"/>
    </location>
</feature>
<name>A0ABW7FPJ5_9BURK</name>
<feature type="domain" description="Dystroglycan-type cadherin-like" evidence="2">
    <location>
        <begin position="2695"/>
        <end position="2787"/>
    </location>
</feature>
<dbReference type="NCBIfam" id="NF012211">
    <property type="entry name" value="tand_rpt_95"/>
    <property type="match status" value="16"/>
</dbReference>
<dbReference type="InterPro" id="IPR025592">
    <property type="entry name" value="DUF4347"/>
</dbReference>
<comment type="caution">
    <text evidence="3">The sequence shown here is derived from an EMBL/GenBank/DDBJ whole genome shotgun (WGS) entry which is preliminary data.</text>
</comment>
<keyword evidence="4" id="KW-1185">Reference proteome</keyword>
<dbReference type="PANTHER" id="PTHR46343:SF2">
    <property type="entry name" value="SUSHI_VON WILLEBRAND FACTOR TYPE A_EGF_PENTRAXIN DOMAIN-CONTAINING 1"/>
    <property type="match status" value="1"/>
</dbReference>
<feature type="compositionally biased region" description="Low complexity" evidence="1">
    <location>
        <begin position="3471"/>
        <end position="3484"/>
    </location>
</feature>
<feature type="domain" description="Dystroglycan-type cadherin-like" evidence="2">
    <location>
        <begin position="3257"/>
        <end position="3348"/>
    </location>
</feature>
<feature type="region of interest" description="Disordered" evidence="1">
    <location>
        <begin position="1460"/>
        <end position="1488"/>
    </location>
</feature>
<evidence type="ECO:0000256" key="1">
    <source>
        <dbReference type="SAM" id="MobiDB-lite"/>
    </source>
</evidence>
<dbReference type="Gene3D" id="2.60.40.3440">
    <property type="match status" value="10"/>
</dbReference>
<dbReference type="Pfam" id="PF05345">
    <property type="entry name" value="He_PIG"/>
    <property type="match status" value="16"/>
</dbReference>
<dbReference type="InterPro" id="IPR013783">
    <property type="entry name" value="Ig-like_fold"/>
</dbReference>
<feature type="compositionally biased region" description="Basic and acidic residues" evidence="1">
    <location>
        <begin position="3492"/>
        <end position="3510"/>
    </location>
</feature>
<feature type="region of interest" description="Disordered" evidence="1">
    <location>
        <begin position="1647"/>
        <end position="1674"/>
    </location>
</feature>
<feature type="domain" description="Dystroglycan-type cadherin-like" evidence="2">
    <location>
        <begin position="1375"/>
        <end position="1468"/>
    </location>
</feature>
<feature type="domain" description="Dystroglycan-type cadherin-like" evidence="2">
    <location>
        <begin position="2031"/>
        <end position="2119"/>
    </location>
</feature>
<evidence type="ECO:0000313" key="4">
    <source>
        <dbReference type="Proteomes" id="UP001606301"/>
    </source>
</evidence>
<feature type="region of interest" description="Disordered" evidence="1">
    <location>
        <begin position="2424"/>
        <end position="2448"/>
    </location>
</feature>
<dbReference type="InterPro" id="IPR010221">
    <property type="entry name" value="VCBS_dom"/>
</dbReference>
<feature type="domain" description="Dystroglycan-type cadherin-like" evidence="2">
    <location>
        <begin position="598"/>
        <end position="692"/>
    </location>
</feature>
<organism evidence="3 4">
    <name type="scientific">Pelomonas margarita</name>
    <dbReference type="NCBI Taxonomy" id="3299031"/>
    <lineage>
        <taxon>Bacteria</taxon>
        <taxon>Pseudomonadati</taxon>
        <taxon>Pseudomonadota</taxon>
        <taxon>Betaproteobacteria</taxon>
        <taxon>Burkholderiales</taxon>
        <taxon>Sphaerotilaceae</taxon>
        <taxon>Roseateles</taxon>
    </lineage>
</organism>
<dbReference type="SUPFAM" id="SSF49313">
    <property type="entry name" value="Cadherin-like"/>
    <property type="match status" value="16"/>
</dbReference>
<feature type="domain" description="Dystroglycan-type cadherin-like" evidence="2">
    <location>
        <begin position="783"/>
        <end position="878"/>
    </location>
</feature>
<dbReference type="EMBL" id="JBIGHW010000017">
    <property type="protein sequence ID" value="MFG6443219.1"/>
    <property type="molecule type" value="Genomic_DNA"/>
</dbReference>
<dbReference type="InterPro" id="IPR043555">
    <property type="entry name" value="SRPX-like"/>
</dbReference>